<dbReference type="CTD" id="559882"/>
<evidence type="ECO:0000256" key="3">
    <source>
        <dbReference type="ARBA" id="ARBA00012483"/>
    </source>
</evidence>
<dbReference type="STRING" id="7998.ENSIPUP00000000992"/>
<dbReference type="OMA" id="CLQCIMT"/>
<dbReference type="InterPro" id="IPR036855">
    <property type="entry name" value="Znf_CCCH_sf"/>
</dbReference>
<evidence type="ECO:0000256" key="6">
    <source>
        <dbReference type="ARBA" id="ARBA00022737"/>
    </source>
</evidence>
<evidence type="ECO:0000256" key="10">
    <source>
        <dbReference type="PROSITE-ProRule" id="PRU00723"/>
    </source>
</evidence>
<dbReference type="InterPro" id="IPR013083">
    <property type="entry name" value="Znf_RING/FYVE/PHD"/>
</dbReference>
<dbReference type="SUPFAM" id="SSF90229">
    <property type="entry name" value="CCCH zinc finger"/>
    <property type="match status" value="3"/>
</dbReference>
<evidence type="ECO:0000313" key="15">
    <source>
        <dbReference type="RefSeq" id="XP_017324238.1"/>
    </source>
</evidence>
<dbReference type="InterPro" id="IPR041367">
    <property type="entry name" value="Znf-CCCH_4"/>
</dbReference>
<feature type="zinc finger region" description="C3H1-type" evidence="10">
    <location>
        <begin position="47"/>
        <end position="73"/>
    </location>
</feature>
<keyword evidence="7 10" id="KW-0863">Zinc-finger</keyword>
<dbReference type="SUPFAM" id="SSF57850">
    <property type="entry name" value="RING/U-box"/>
    <property type="match status" value="1"/>
</dbReference>
<evidence type="ECO:0000256" key="7">
    <source>
        <dbReference type="ARBA" id="ARBA00022771"/>
    </source>
</evidence>
<dbReference type="GO" id="GO:0000209">
    <property type="term" value="P:protein polyubiquitination"/>
    <property type="evidence" value="ECO:0007669"/>
    <property type="project" value="InterPro"/>
</dbReference>
<evidence type="ECO:0000313" key="14">
    <source>
        <dbReference type="Proteomes" id="UP000221080"/>
    </source>
</evidence>
<accession>A0A2D0R0S0</accession>
<feature type="domain" description="C3H1-type" evidence="13">
    <location>
        <begin position="17"/>
        <end position="44"/>
    </location>
</feature>
<dbReference type="GO" id="GO:0008270">
    <property type="term" value="F:zinc ion binding"/>
    <property type="evidence" value="ECO:0007669"/>
    <property type="project" value="UniProtKB-KW"/>
</dbReference>
<evidence type="ECO:0000256" key="2">
    <source>
        <dbReference type="ARBA" id="ARBA00004906"/>
    </source>
</evidence>
<dbReference type="Proteomes" id="UP000221080">
    <property type="component" value="Chromosome 5"/>
</dbReference>
<feature type="region of interest" description="Disordered" evidence="11">
    <location>
        <begin position="188"/>
        <end position="216"/>
    </location>
</feature>
<reference evidence="15" key="2">
    <citation type="submission" date="2025-08" db="UniProtKB">
        <authorList>
            <consortium name="RefSeq"/>
        </authorList>
    </citation>
    <scope>IDENTIFICATION</scope>
    <source>
        <tissue evidence="15">Blood</tissue>
    </source>
</reference>
<dbReference type="InterPro" id="IPR000571">
    <property type="entry name" value="Znf_CCCH"/>
</dbReference>
<keyword evidence="5 10" id="KW-0479">Metal-binding</keyword>
<feature type="zinc finger region" description="C3H1-type" evidence="10">
    <location>
        <begin position="318"/>
        <end position="346"/>
    </location>
</feature>
<evidence type="ECO:0000256" key="1">
    <source>
        <dbReference type="ARBA" id="ARBA00000900"/>
    </source>
</evidence>
<dbReference type="SMART" id="SM00356">
    <property type="entry name" value="ZnF_C3H1"/>
    <property type="match status" value="3"/>
</dbReference>
<name>A0A2D0R0S0_ICTPU</name>
<sequence>MDGCGVSGRHSGKRGFNLGRRFCRQFVNGSCRFGQRCSYLHEYPEVPSVQVCRYFQKGGCWFGENCRYLHISGPDNGSSGARRGSAPVVNASALPGHGLSDRRGSEPSLFPVLDAYSWRRRRGSEPLVTSLSFQQTSQHPTTDIAEEEEHAVLEAGSILHQQEEGLQPQESHDQGLYHLPCNSADKSTVNAASNVQEKTDPKTNQQESGGLESGATASVDHGLSEAYNQSKDVFCGICMDKVYEKSTMRERRFGILPNCSHAFCLGCIMTWRKTKDFQEEVIKACPQCRVKSSFYIPSKYWVCEGEAKETLISSFKEKSSKIKCNFFMRHGCCPFGSECIFSHELPPGHRPPRRCFRPKNALELLEDMGSEDQRLLSYLLALTLLDDEDFDFIQFELA</sequence>
<dbReference type="GO" id="GO:0061630">
    <property type="term" value="F:ubiquitin protein ligase activity"/>
    <property type="evidence" value="ECO:0007669"/>
    <property type="project" value="UniProtKB-EC"/>
</dbReference>
<keyword evidence="14" id="KW-1185">Reference proteome</keyword>
<dbReference type="AlphaFoldDB" id="A0A2D0R0S0"/>
<dbReference type="CDD" id="cd16732">
    <property type="entry name" value="RING-HC_MKRN4"/>
    <property type="match status" value="1"/>
</dbReference>
<dbReference type="KEGG" id="ipu:108265908"/>
<dbReference type="PANTHER" id="PTHR11224">
    <property type="entry name" value="MAKORIN-RELATED"/>
    <property type="match status" value="1"/>
</dbReference>
<evidence type="ECO:0000256" key="4">
    <source>
        <dbReference type="ARBA" id="ARBA00022679"/>
    </source>
</evidence>
<dbReference type="SMART" id="SM00184">
    <property type="entry name" value="RING"/>
    <property type="match status" value="1"/>
</dbReference>
<dbReference type="GeneID" id="108265908"/>
<dbReference type="PANTHER" id="PTHR11224:SF39">
    <property type="entry name" value="RING-TYPE E3 UBIQUITIN TRANSFERASE"/>
    <property type="match status" value="1"/>
</dbReference>
<dbReference type="Gene3D" id="3.30.40.10">
    <property type="entry name" value="Zinc/RING finger domain, C3HC4 (zinc finger)"/>
    <property type="match status" value="1"/>
</dbReference>
<comment type="pathway">
    <text evidence="2">Protein modification; protein ubiquitination.</text>
</comment>
<keyword evidence="6" id="KW-0677">Repeat</keyword>
<keyword evidence="4" id="KW-0808">Transferase</keyword>
<dbReference type="Gene3D" id="3.30.1370.210">
    <property type="match status" value="1"/>
</dbReference>
<dbReference type="InterPro" id="IPR045072">
    <property type="entry name" value="MKRN-like"/>
</dbReference>
<feature type="zinc finger region" description="C3H1-type" evidence="10">
    <location>
        <begin position="17"/>
        <end position="44"/>
    </location>
</feature>
<proteinExistence type="predicted"/>
<dbReference type="OrthoDB" id="250836at2759"/>
<dbReference type="PROSITE" id="PS00518">
    <property type="entry name" value="ZF_RING_1"/>
    <property type="match status" value="1"/>
</dbReference>
<feature type="domain" description="C3H1-type" evidence="13">
    <location>
        <begin position="47"/>
        <end position="73"/>
    </location>
</feature>
<evidence type="ECO:0000259" key="12">
    <source>
        <dbReference type="PROSITE" id="PS50089"/>
    </source>
</evidence>
<feature type="domain" description="RING-type" evidence="12">
    <location>
        <begin position="235"/>
        <end position="289"/>
    </location>
</feature>
<evidence type="ECO:0000259" key="13">
    <source>
        <dbReference type="PROSITE" id="PS50103"/>
    </source>
</evidence>
<dbReference type="FunFam" id="3.30.40.10:FF:000117">
    <property type="entry name" value="Probable E3 ubiquitin-protein ligase makorin-1"/>
    <property type="match status" value="1"/>
</dbReference>
<feature type="domain" description="C3H1-type" evidence="13">
    <location>
        <begin position="318"/>
        <end position="346"/>
    </location>
</feature>
<keyword evidence="8" id="KW-0833">Ubl conjugation pathway</keyword>
<dbReference type="InterPro" id="IPR017907">
    <property type="entry name" value="Znf_RING_CS"/>
</dbReference>
<evidence type="ECO:0000256" key="8">
    <source>
        <dbReference type="ARBA" id="ARBA00022786"/>
    </source>
</evidence>
<evidence type="ECO:0000256" key="9">
    <source>
        <dbReference type="ARBA" id="ARBA00022833"/>
    </source>
</evidence>
<dbReference type="Pfam" id="PF18044">
    <property type="entry name" value="zf-CCCH_4"/>
    <property type="match status" value="1"/>
</dbReference>
<dbReference type="PROSITE" id="PS50089">
    <property type="entry name" value="ZF_RING_2"/>
    <property type="match status" value="1"/>
</dbReference>
<dbReference type="UniPathway" id="UPA00143"/>
<reference evidence="14" key="1">
    <citation type="journal article" date="2016" name="Nat. Commun.">
        <title>The channel catfish genome sequence provides insights into the evolution of scale formation in teleosts.</title>
        <authorList>
            <person name="Liu Z."/>
            <person name="Liu S."/>
            <person name="Yao J."/>
            <person name="Bao L."/>
            <person name="Zhang J."/>
            <person name="Li Y."/>
            <person name="Jiang C."/>
            <person name="Sun L."/>
            <person name="Wang R."/>
            <person name="Zhang Y."/>
            <person name="Zhou T."/>
            <person name="Zeng Q."/>
            <person name="Fu Q."/>
            <person name="Gao S."/>
            <person name="Li N."/>
            <person name="Koren S."/>
            <person name="Jiang Y."/>
            <person name="Zimin A."/>
            <person name="Xu P."/>
            <person name="Phillippy A.M."/>
            <person name="Geng X."/>
            <person name="Song L."/>
            <person name="Sun F."/>
            <person name="Li C."/>
            <person name="Wang X."/>
            <person name="Chen A."/>
            <person name="Jin Y."/>
            <person name="Yuan Z."/>
            <person name="Yang Y."/>
            <person name="Tan S."/>
            <person name="Peatman E."/>
            <person name="Lu J."/>
            <person name="Qin Z."/>
            <person name="Dunham R."/>
            <person name="Li Z."/>
            <person name="Sonstegard T."/>
            <person name="Feng J."/>
            <person name="Danzmann R.G."/>
            <person name="Schroeder S."/>
            <person name="Scheffler B."/>
            <person name="Duke M.V."/>
            <person name="Ballard L."/>
            <person name="Kucuktas H."/>
            <person name="Kaltenboeck L."/>
            <person name="Liu H."/>
            <person name="Armbruster J."/>
            <person name="Xie Y."/>
            <person name="Kirby M.L."/>
            <person name="Tian Y."/>
            <person name="Flanagan M.E."/>
            <person name="Mu W."/>
            <person name="Waldbieser G.C."/>
        </authorList>
    </citation>
    <scope>NUCLEOTIDE SEQUENCE [LARGE SCALE GENOMIC DNA]</scope>
    <source>
        <strain evidence="14">SDA103</strain>
    </source>
</reference>
<feature type="compositionally biased region" description="Polar residues" evidence="11">
    <location>
        <begin position="188"/>
        <end position="208"/>
    </location>
</feature>
<comment type="catalytic activity">
    <reaction evidence="1">
        <text>S-ubiquitinyl-[E2 ubiquitin-conjugating enzyme]-L-cysteine + [acceptor protein]-L-lysine = [E2 ubiquitin-conjugating enzyme]-L-cysteine + N(6)-ubiquitinyl-[acceptor protein]-L-lysine.</text>
        <dbReference type="EC" id="2.3.2.27"/>
    </reaction>
</comment>
<dbReference type="EC" id="2.3.2.27" evidence="3"/>
<evidence type="ECO:0000256" key="5">
    <source>
        <dbReference type="ARBA" id="ARBA00022723"/>
    </source>
</evidence>
<evidence type="ECO:0000256" key="11">
    <source>
        <dbReference type="SAM" id="MobiDB-lite"/>
    </source>
</evidence>
<dbReference type="RefSeq" id="XP_017324238.1">
    <property type="nucleotide sequence ID" value="XM_017468749.2"/>
</dbReference>
<dbReference type="InterPro" id="IPR001841">
    <property type="entry name" value="Znf_RING"/>
</dbReference>
<protein>
    <recommendedName>
        <fullName evidence="3">RING-type E3 ubiquitin transferase</fullName>
        <ecNumber evidence="3">2.3.2.27</ecNumber>
    </recommendedName>
</protein>
<keyword evidence="9 10" id="KW-0862">Zinc</keyword>
<gene>
    <name evidence="15" type="primary">mkrn4</name>
</gene>
<organism evidence="14 15">
    <name type="scientific">Ictalurus punctatus</name>
    <name type="common">Channel catfish</name>
    <name type="synonym">Silurus punctatus</name>
    <dbReference type="NCBI Taxonomy" id="7998"/>
    <lineage>
        <taxon>Eukaryota</taxon>
        <taxon>Metazoa</taxon>
        <taxon>Chordata</taxon>
        <taxon>Craniata</taxon>
        <taxon>Vertebrata</taxon>
        <taxon>Euteleostomi</taxon>
        <taxon>Actinopterygii</taxon>
        <taxon>Neopterygii</taxon>
        <taxon>Teleostei</taxon>
        <taxon>Ostariophysi</taxon>
        <taxon>Siluriformes</taxon>
        <taxon>Ictaluridae</taxon>
        <taxon>Ictalurus</taxon>
    </lineage>
</organism>
<dbReference type="PROSITE" id="PS50103">
    <property type="entry name" value="ZF_C3H1"/>
    <property type="match status" value="3"/>
</dbReference>
<dbReference type="Pfam" id="PF13639">
    <property type="entry name" value="zf-RING_2"/>
    <property type="match status" value="1"/>
</dbReference>